<evidence type="ECO:0000256" key="1">
    <source>
        <dbReference type="SAM" id="SignalP"/>
    </source>
</evidence>
<evidence type="ECO:0000313" key="2">
    <source>
        <dbReference type="EMBL" id="KAK7266586.1"/>
    </source>
</evidence>
<comment type="caution">
    <text evidence="2">The sequence shown here is derived from an EMBL/GenBank/DDBJ whole genome shotgun (WGS) entry which is preliminary data.</text>
</comment>
<keyword evidence="1" id="KW-0732">Signal</keyword>
<dbReference type="AlphaFoldDB" id="A0AAN9F0D9"/>
<dbReference type="EMBL" id="JAYWIO010000004">
    <property type="protein sequence ID" value="KAK7266586.1"/>
    <property type="molecule type" value="Genomic_DNA"/>
</dbReference>
<feature type="chain" id="PRO_5042960927" description="Rapid ALkalinization Factor" evidence="1">
    <location>
        <begin position="23"/>
        <end position="111"/>
    </location>
</feature>
<evidence type="ECO:0008006" key="4">
    <source>
        <dbReference type="Google" id="ProtNLM"/>
    </source>
</evidence>
<sequence>MKMRLLFLPILIILIHLHLSRATSWKVNTNNNKACGEDCLIGNYDMDAEFLLDSHAAARMLVDLSKTLTGRTANSNAGSVNCPQSTGYRSCTPSSNGGIVRKCRSDYDRTC</sequence>
<evidence type="ECO:0000313" key="3">
    <source>
        <dbReference type="Proteomes" id="UP001372338"/>
    </source>
</evidence>
<feature type="signal peptide" evidence="1">
    <location>
        <begin position="1"/>
        <end position="22"/>
    </location>
</feature>
<organism evidence="2 3">
    <name type="scientific">Crotalaria pallida</name>
    <name type="common">Smooth rattlebox</name>
    <name type="synonym">Crotalaria striata</name>
    <dbReference type="NCBI Taxonomy" id="3830"/>
    <lineage>
        <taxon>Eukaryota</taxon>
        <taxon>Viridiplantae</taxon>
        <taxon>Streptophyta</taxon>
        <taxon>Embryophyta</taxon>
        <taxon>Tracheophyta</taxon>
        <taxon>Spermatophyta</taxon>
        <taxon>Magnoliopsida</taxon>
        <taxon>eudicotyledons</taxon>
        <taxon>Gunneridae</taxon>
        <taxon>Pentapetalae</taxon>
        <taxon>rosids</taxon>
        <taxon>fabids</taxon>
        <taxon>Fabales</taxon>
        <taxon>Fabaceae</taxon>
        <taxon>Papilionoideae</taxon>
        <taxon>50 kb inversion clade</taxon>
        <taxon>genistoids sensu lato</taxon>
        <taxon>core genistoids</taxon>
        <taxon>Crotalarieae</taxon>
        <taxon>Crotalaria</taxon>
    </lineage>
</organism>
<reference evidence="2 3" key="1">
    <citation type="submission" date="2024-01" db="EMBL/GenBank/DDBJ databases">
        <title>The genomes of 5 underutilized Papilionoideae crops provide insights into root nodulation and disease resistanc.</title>
        <authorList>
            <person name="Yuan L."/>
        </authorList>
    </citation>
    <scope>NUCLEOTIDE SEQUENCE [LARGE SCALE GENOMIC DNA]</scope>
    <source>
        <strain evidence="2">ZHUSHIDOU_FW_LH</strain>
        <tissue evidence="2">Leaf</tissue>
    </source>
</reference>
<gene>
    <name evidence="2" type="ORF">RIF29_19235</name>
</gene>
<name>A0AAN9F0D9_CROPI</name>
<proteinExistence type="predicted"/>
<keyword evidence="3" id="KW-1185">Reference proteome</keyword>
<accession>A0AAN9F0D9</accession>
<protein>
    <recommendedName>
        <fullName evidence="4">Rapid ALkalinization Factor</fullName>
    </recommendedName>
</protein>
<dbReference type="Proteomes" id="UP001372338">
    <property type="component" value="Unassembled WGS sequence"/>
</dbReference>